<sequence>MEISASEYFRVDLQDQLPQQEIVRRQEIKRWLEWQFDRWESDEQHLWSAIPHANTLSFIGLNWSSILPKLRHYINHKHVAFEILSELQLCPIRASIVNSYRSRHKRPPDTWLYSQYRQYGIRIQDFGETIQKYHIPFIDVTGNPDVPYDSHLKFRNTSRYLMSRMAPRPFSQGVSSTCRLIIFPQTRYSFIEDEMFHSLYPLPEEQAKLMAHKLLHRLQGNSGYFNALPNPYTDSFTQKTYDGRSVRAFQYFAALYPVIEFQFVDDYNNRKATEKFITSIQKQDLKGFPTISQGRYSRKFDLAEESKFRSTVLHGDTCPERIQSARALFEYACGDHDTLKLDARQTSLLGDFEASISIEKRLIVVDPLWILIFPESDTICAFRNESMDDPFKEIWGDMNGPQDMGHLLIQLVNNADKCMGSYESIYRKRLSSLQFQLHSTGDHHLVKLLSDYVAELAILLDPLQSQINTLKHWYNCQESIWRQSSALTRDMFENAIKTREIHLESLKRLHERAREHQALLFQLSNTEAAYLQSQVAIEMAKETKLQVQLALKMAIQNKSILIFTIITVIFLPLSFFTSYFGMNTDDIRSMEKGQWFFWSVSAPLSIAINVITFLIAFKGRIRETLSKPFRRRNKMIEVDSLSKVDD</sequence>
<dbReference type="OrthoDB" id="3487340at2759"/>
<keyword evidence="2 5" id="KW-0812">Transmembrane</keyword>
<gene>
    <name evidence="6" type="ORF">LY89DRAFT_684771</name>
</gene>
<feature type="transmembrane region" description="Helical" evidence="5">
    <location>
        <begin position="560"/>
        <end position="580"/>
    </location>
</feature>
<reference evidence="6 7" key="1">
    <citation type="submission" date="2015-10" db="EMBL/GenBank/DDBJ databases">
        <title>Full genome of DAOMC 229536 Phialocephala scopiformis, a fungal endophyte of spruce producing the potent anti-insectan compound rugulosin.</title>
        <authorList>
            <consortium name="DOE Joint Genome Institute"/>
            <person name="Walker A.K."/>
            <person name="Frasz S.L."/>
            <person name="Seifert K.A."/>
            <person name="Miller J.D."/>
            <person name="Mondo S.J."/>
            <person name="Labutti K."/>
            <person name="Lipzen A."/>
            <person name="Dockter R."/>
            <person name="Kennedy M."/>
            <person name="Grigoriev I.V."/>
            <person name="Spatafora J.W."/>
        </authorList>
    </citation>
    <scope>NUCLEOTIDE SEQUENCE [LARGE SCALE GENOMIC DNA]</scope>
    <source>
        <strain evidence="6 7">CBS 120377</strain>
    </source>
</reference>
<proteinExistence type="predicted"/>
<dbReference type="Gene3D" id="1.20.58.340">
    <property type="entry name" value="Magnesium transport protein CorA, transmembrane region"/>
    <property type="match status" value="1"/>
</dbReference>
<dbReference type="InterPro" id="IPR045863">
    <property type="entry name" value="CorA_TM1_TM2"/>
</dbReference>
<organism evidence="6 7">
    <name type="scientific">Mollisia scopiformis</name>
    <name type="common">Conifer needle endophyte fungus</name>
    <name type="synonym">Phialocephala scopiformis</name>
    <dbReference type="NCBI Taxonomy" id="149040"/>
    <lineage>
        <taxon>Eukaryota</taxon>
        <taxon>Fungi</taxon>
        <taxon>Dikarya</taxon>
        <taxon>Ascomycota</taxon>
        <taxon>Pezizomycotina</taxon>
        <taxon>Leotiomycetes</taxon>
        <taxon>Helotiales</taxon>
        <taxon>Mollisiaceae</taxon>
        <taxon>Mollisia</taxon>
    </lineage>
</organism>
<name>A0A194X924_MOLSC</name>
<evidence type="ECO:0000256" key="4">
    <source>
        <dbReference type="ARBA" id="ARBA00023136"/>
    </source>
</evidence>
<dbReference type="RefSeq" id="XP_018071026.1">
    <property type="nucleotide sequence ID" value="XM_018214948.1"/>
</dbReference>
<dbReference type="PANTHER" id="PTHR47685">
    <property type="entry name" value="MAGNESIUM TRANSPORT PROTEIN CORA"/>
    <property type="match status" value="1"/>
</dbReference>
<keyword evidence="4 5" id="KW-0472">Membrane</keyword>
<dbReference type="InParanoid" id="A0A194X924"/>
<comment type="subcellular location">
    <subcellularLocation>
        <location evidence="1">Membrane</location>
        <topology evidence="1">Multi-pass membrane protein</topology>
    </subcellularLocation>
</comment>
<dbReference type="PANTHER" id="PTHR47685:SF1">
    <property type="entry name" value="MAGNESIUM TRANSPORT PROTEIN CORA"/>
    <property type="match status" value="1"/>
</dbReference>
<evidence type="ECO:0000313" key="6">
    <source>
        <dbReference type="EMBL" id="KUJ16671.1"/>
    </source>
</evidence>
<keyword evidence="7" id="KW-1185">Reference proteome</keyword>
<evidence type="ECO:0000256" key="2">
    <source>
        <dbReference type="ARBA" id="ARBA00022692"/>
    </source>
</evidence>
<keyword evidence="3 5" id="KW-1133">Transmembrane helix</keyword>
<protein>
    <submittedName>
        <fullName evidence="6">Uncharacterized protein</fullName>
    </submittedName>
</protein>
<dbReference type="InterPro" id="IPR002523">
    <property type="entry name" value="MgTranspt_CorA/ZnTranspt_ZntB"/>
</dbReference>
<dbReference type="KEGG" id="psco:LY89DRAFT_684771"/>
<feature type="transmembrane region" description="Helical" evidence="5">
    <location>
        <begin position="595"/>
        <end position="617"/>
    </location>
</feature>
<evidence type="ECO:0000256" key="3">
    <source>
        <dbReference type="ARBA" id="ARBA00022989"/>
    </source>
</evidence>
<dbReference type="GO" id="GO:0016020">
    <property type="term" value="C:membrane"/>
    <property type="evidence" value="ECO:0007669"/>
    <property type="project" value="UniProtKB-SubCell"/>
</dbReference>
<dbReference type="Pfam" id="PF01544">
    <property type="entry name" value="CorA"/>
    <property type="match status" value="1"/>
</dbReference>
<dbReference type="InterPro" id="IPR050829">
    <property type="entry name" value="CorA_MIT"/>
</dbReference>
<dbReference type="AlphaFoldDB" id="A0A194X924"/>
<dbReference type="GO" id="GO:0046873">
    <property type="term" value="F:metal ion transmembrane transporter activity"/>
    <property type="evidence" value="ECO:0007669"/>
    <property type="project" value="InterPro"/>
</dbReference>
<dbReference type="SUPFAM" id="SSF144083">
    <property type="entry name" value="Magnesium transport protein CorA, transmembrane region"/>
    <property type="match status" value="1"/>
</dbReference>
<evidence type="ECO:0000256" key="1">
    <source>
        <dbReference type="ARBA" id="ARBA00004141"/>
    </source>
</evidence>
<dbReference type="EMBL" id="KQ947415">
    <property type="protein sequence ID" value="KUJ16671.1"/>
    <property type="molecule type" value="Genomic_DNA"/>
</dbReference>
<evidence type="ECO:0000313" key="7">
    <source>
        <dbReference type="Proteomes" id="UP000070700"/>
    </source>
</evidence>
<accession>A0A194X924</accession>
<dbReference type="GeneID" id="28824674"/>
<evidence type="ECO:0000256" key="5">
    <source>
        <dbReference type="SAM" id="Phobius"/>
    </source>
</evidence>
<dbReference type="Proteomes" id="UP000070700">
    <property type="component" value="Unassembled WGS sequence"/>
</dbReference>